<comment type="subcellular location">
    <subcellularLocation>
        <location evidence="1">Cell envelope</location>
    </subcellularLocation>
</comment>
<keyword evidence="4" id="KW-0410">Iron transport</keyword>
<dbReference type="PANTHER" id="PTHR30532">
    <property type="entry name" value="IRON III DICITRATE-BINDING PERIPLASMIC PROTEIN"/>
    <property type="match status" value="1"/>
</dbReference>
<protein>
    <submittedName>
        <fullName evidence="8">Protein translocase component YidC</fullName>
    </submittedName>
</protein>
<dbReference type="PROSITE" id="PS50983">
    <property type="entry name" value="FE_B12_PBP"/>
    <property type="match status" value="1"/>
</dbReference>
<organism evidence="8 9">
    <name type="scientific">Devosia yakushimensis</name>
    <dbReference type="NCBI Taxonomy" id="470028"/>
    <lineage>
        <taxon>Bacteria</taxon>
        <taxon>Pseudomonadati</taxon>
        <taxon>Pseudomonadota</taxon>
        <taxon>Alphaproteobacteria</taxon>
        <taxon>Hyphomicrobiales</taxon>
        <taxon>Devosiaceae</taxon>
        <taxon>Devosia</taxon>
    </lineage>
</organism>
<evidence type="ECO:0000256" key="6">
    <source>
        <dbReference type="SAM" id="SignalP"/>
    </source>
</evidence>
<gene>
    <name evidence="8" type="ORF">GCM10007913_24210</name>
</gene>
<keyword evidence="3" id="KW-0813">Transport</keyword>
<evidence type="ECO:0000256" key="1">
    <source>
        <dbReference type="ARBA" id="ARBA00004196"/>
    </source>
</evidence>
<proteinExistence type="inferred from homology"/>
<dbReference type="Pfam" id="PF01497">
    <property type="entry name" value="Peripla_BP_2"/>
    <property type="match status" value="1"/>
</dbReference>
<comment type="caution">
    <text evidence="8">The sequence shown here is derived from an EMBL/GenBank/DDBJ whole genome shotgun (WGS) entry which is preliminary data.</text>
</comment>
<evidence type="ECO:0000259" key="7">
    <source>
        <dbReference type="PROSITE" id="PS50983"/>
    </source>
</evidence>
<dbReference type="SUPFAM" id="SSF53807">
    <property type="entry name" value="Helical backbone' metal receptor"/>
    <property type="match status" value="1"/>
</dbReference>
<dbReference type="EMBL" id="BSNG01000001">
    <property type="protein sequence ID" value="GLQ10489.1"/>
    <property type="molecule type" value="Genomic_DNA"/>
</dbReference>
<feature type="chain" id="PRO_5045907870" evidence="6">
    <location>
        <begin position="23"/>
        <end position="328"/>
    </location>
</feature>
<accession>A0ABQ5UEH2</accession>
<evidence type="ECO:0000256" key="4">
    <source>
        <dbReference type="ARBA" id="ARBA00022496"/>
    </source>
</evidence>
<keyword evidence="9" id="KW-1185">Reference proteome</keyword>
<feature type="domain" description="Fe/B12 periplasmic-binding" evidence="7">
    <location>
        <begin position="43"/>
        <end position="319"/>
    </location>
</feature>
<dbReference type="InterPro" id="IPR002491">
    <property type="entry name" value="ABC_transptr_periplasmic_BD"/>
</dbReference>
<dbReference type="Proteomes" id="UP001161406">
    <property type="component" value="Unassembled WGS sequence"/>
</dbReference>
<keyword evidence="4" id="KW-0406">Ion transport</keyword>
<dbReference type="PANTHER" id="PTHR30532:SF1">
    <property type="entry name" value="IRON(3+)-HYDROXAMATE-BINDING PROTEIN FHUD"/>
    <property type="match status" value="1"/>
</dbReference>
<evidence type="ECO:0000256" key="3">
    <source>
        <dbReference type="ARBA" id="ARBA00022448"/>
    </source>
</evidence>
<dbReference type="Gene3D" id="3.40.50.1980">
    <property type="entry name" value="Nitrogenase molybdenum iron protein domain"/>
    <property type="match status" value="2"/>
</dbReference>
<evidence type="ECO:0000256" key="2">
    <source>
        <dbReference type="ARBA" id="ARBA00008814"/>
    </source>
</evidence>
<keyword evidence="4" id="KW-0408">Iron</keyword>
<name>A0ABQ5UEH2_9HYPH</name>
<evidence type="ECO:0000313" key="8">
    <source>
        <dbReference type="EMBL" id="GLQ10489.1"/>
    </source>
</evidence>
<feature type="signal peptide" evidence="6">
    <location>
        <begin position="1"/>
        <end position="22"/>
    </location>
</feature>
<evidence type="ECO:0000313" key="9">
    <source>
        <dbReference type="Proteomes" id="UP001161406"/>
    </source>
</evidence>
<reference evidence="8" key="2">
    <citation type="submission" date="2023-01" db="EMBL/GenBank/DDBJ databases">
        <title>Draft genome sequence of Devosia yakushimensis strain NBRC 103855.</title>
        <authorList>
            <person name="Sun Q."/>
            <person name="Mori K."/>
        </authorList>
    </citation>
    <scope>NUCLEOTIDE SEQUENCE</scope>
    <source>
        <strain evidence="8">NBRC 103855</strain>
    </source>
</reference>
<comment type="similarity">
    <text evidence="2">Belongs to the bacterial solute-binding protein 8 family.</text>
</comment>
<reference evidence="8" key="1">
    <citation type="journal article" date="2014" name="Int. J. Syst. Evol. Microbiol.">
        <title>Complete genome of a new Firmicutes species belonging to the dominant human colonic microbiota ('Ruminococcus bicirculans') reveals two chromosomes and a selective capacity to utilize plant glucans.</title>
        <authorList>
            <consortium name="NISC Comparative Sequencing Program"/>
            <person name="Wegmann U."/>
            <person name="Louis P."/>
            <person name="Goesmann A."/>
            <person name="Henrissat B."/>
            <person name="Duncan S.H."/>
            <person name="Flint H.J."/>
        </authorList>
    </citation>
    <scope>NUCLEOTIDE SEQUENCE</scope>
    <source>
        <strain evidence="8">NBRC 103855</strain>
    </source>
</reference>
<keyword evidence="5 6" id="KW-0732">Signal</keyword>
<dbReference type="InterPro" id="IPR051313">
    <property type="entry name" value="Bact_iron-sidero_bind"/>
</dbReference>
<evidence type="ECO:0000256" key="5">
    <source>
        <dbReference type="ARBA" id="ARBA00022729"/>
    </source>
</evidence>
<dbReference type="RefSeq" id="WP_284391118.1">
    <property type="nucleotide sequence ID" value="NZ_BSNG01000001.1"/>
</dbReference>
<sequence length="328" mass="35021">MTFRLPFVALVLFAGLLTAVSAQETRSYTAANGTFDIPVAPQRIVALNDQIVALPLYELGAPVVGSAGRTDAEGNHFLRGGMDTLGIDYANTGMGYVGGFNGLDVEAIAALEPDLIIGGPYTDPAVAEQLQSVAPTLIINNAELGLIETIRALADVSGKTGNFEARLQRYRDNIARTRGYIGNSEEVSVTLTFMFPAAEELWVYRHGGNLGAITQVVRDLGFKETAPIAALPTNEVTFSPELIQDLDADFVFGFYRQQPDATPATVLAAYEKFAPGWCLALTACQNGQFVLLPGPTFGTTMAGLDLALELVEGHVAGRPFTPFDEGQQ</sequence>